<evidence type="ECO:0000256" key="2">
    <source>
        <dbReference type="SAM" id="MobiDB-lite"/>
    </source>
</evidence>
<keyword evidence="5" id="KW-1185">Reference proteome</keyword>
<evidence type="ECO:0000256" key="1">
    <source>
        <dbReference type="SAM" id="Coils"/>
    </source>
</evidence>
<accession>A0AAF0DYN5</accession>
<evidence type="ECO:0000313" key="4">
    <source>
        <dbReference type="EMBL" id="WFD02596.1"/>
    </source>
</evidence>
<gene>
    <name evidence="4" type="ORF">MOBT1_001277</name>
</gene>
<dbReference type="Proteomes" id="UP001214603">
    <property type="component" value="Chromosome 2"/>
</dbReference>
<keyword evidence="4" id="KW-0378">Hydrolase</keyword>
<evidence type="ECO:0000313" key="5">
    <source>
        <dbReference type="Proteomes" id="UP001214603"/>
    </source>
</evidence>
<dbReference type="EC" id="3.1.3.27" evidence="4"/>
<keyword evidence="1" id="KW-0175">Coiled coil</keyword>
<dbReference type="EMBL" id="CP119935">
    <property type="protein sequence ID" value="WFD02596.1"/>
    <property type="molecule type" value="Genomic_DNA"/>
</dbReference>
<keyword evidence="3" id="KW-1133">Transmembrane helix</keyword>
<organism evidence="4 5">
    <name type="scientific">Malassezia obtusa</name>
    <dbReference type="NCBI Taxonomy" id="76774"/>
    <lineage>
        <taxon>Eukaryota</taxon>
        <taxon>Fungi</taxon>
        <taxon>Dikarya</taxon>
        <taxon>Basidiomycota</taxon>
        <taxon>Ustilaginomycotina</taxon>
        <taxon>Malasseziomycetes</taxon>
        <taxon>Malasseziales</taxon>
        <taxon>Malasseziaceae</taxon>
        <taxon>Malassezia</taxon>
    </lineage>
</organism>
<protein>
    <submittedName>
        <fullName evidence="4">Phosphatidylglycerophosphatase</fullName>
        <ecNumber evidence="4">3.1.3.27</ecNumber>
    </submittedName>
</protein>
<sequence>MVNVPGVLGVASALIRPGILRPHITVQFPALQRSWDECKQVFGSDNILLVSNSAGTRSDPRAIAAESVSSELGVPVLLHATKKPGKRCARQIVEHFRELIQRSREPDAVPHVLVVGDRITTDIVLASRIGGILRSQDRPMDSGVSVNLDAAPRLPLCTSMLTTQIWAPEKLGTRLMRGVEDNVLKALIRVGIPPDGGWRMRAKCVPPAWLRDLPKPLPVVPTEKTPTSIVLDAAASLLPLRLRKVLRGMGRLGLRLLHLRHVARLVRAIDSGWKSIFSEVFKSVRHTRALTWSFFTNAPTDTWASTWRSRRQNGNGAVPPVGSLRSSKRSRMFSTCAAVRAGERPAHERPIARRAPPSPAPESPKRSGFLGISLRQWLMALGALIILPTGFIGGVKLNDAVARWRQGEPSEVGHAENMQDLALPAEREAEKADATNSTATQLSKRIQELERDYFFLAREREDVQHKLDRLMARGRV</sequence>
<dbReference type="GO" id="GO:0008962">
    <property type="term" value="F:phosphatidylglycerophosphatase activity"/>
    <property type="evidence" value="ECO:0007669"/>
    <property type="project" value="UniProtKB-EC"/>
</dbReference>
<evidence type="ECO:0000256" key="3">
    <source>
        <dbReference type="SAM" id="Phobius"/>
    </source>
</evidence>
<dbReference type="InterPro" id="IPR027706">
    <property type="entry name" value="PGP_Pase"/>
</dbReference>
<dbReference type="AlphaFoldDB" id="A0AAF0DYN5"/>
<dbReference type="Pfam" id="PF09419">
    <property type="entry name" value="PGP_phosphatase"/>
    <property type="match status" value="1"/>
</dbReference>
<keyword evidence="3" id="KW-0812">Transmembrane</keyword>
<proteinExistence type="predicted"/>
<reference evidence="4" key="1">
    <citation type="submission" date="2023-03" db="EMBL/GenBank/DDBJ databases">
        <title>Mating type loci evolution in Malassezia.</title>
        <authorList>
            <person name="Coelho M.A."/>
        </authorList>
    </citation>
    <scope>NUCLEOTIDE SEQUENCE</scope>
    <source>
        <strain evidence="4">CBS 7876</strain>
    </source>
</reference>
<feature type="compositionally biased region" description="Basic and acidic residues" evidence="2">
    <location>
        <begin position="342"/>
        <end position="351"/>
    </location>
</feature>
<name>A0AAF0DYN5_9BASI</name>
<feature type="transmembrane region" description="Helical" evidence="3">
    <location>
        <begin position="377"/>
        <end position="395"/>
    </location>
</feature>
<feature type="region of interest" description="Disordered" evidence="2">
    <location>
        <begin position="342"/>
        <end position="365"/>
    </location>
</feature>
<feature type="coiled-coil region" evidence="1">
    <location>
        <begin position="432"/>
        <end position="466"/>
    </location>
</feature>
<keyword evidence="3" id="KW-0472">Membrane</keyword>